<sequence length="161" mass="18742">MVKKETQAPPRIGGDENETETDMLESETEFNLPNDTEPETDEGQPLPRAELFPLQAPLASQKTLSSKITKKCKIDLVYLRPKKNYKVLFNRRNQKPGETSETYAAELKRIYDKAYTNRDRKIRQEDLYKRFLMGLSDHKTRVHVELYKDPSTIGGKLYMML</sequence>
<gene>
    <name evidence="2" type="ORF">MCOR_9338</name>
</gene>
<name>A0A6J8AQV6_MYTCO</name>
<feature type="compositionally biased region" description="Acidic residues" evidence="1">
    <location>
        <begin position="15"/>
        <end position="28"/>
    </location>
</feature>
<dbReference type="AlphaFoldDB" id="A0A6J8AQV6"/>
<reference evidence="2 3" key="1">
    <citation type="submission" date="2020-06" db="EMBL/GenBank/DDBJ databases">
        <authorList>
            <person name="Li R."/>
            <person name="Bekaert M."/>
        </authorList>
    </citation>
    <scope>NUCLEOTIDE SEQUENCE [LARGE SCALE GENOMIC DNA]</scope>
    <source>
        <strain evidence="3">wild</strain>
    </source>
</reference>
<protein>
    <submittedName>
        <fullName evidence="2">Uncharacterized protein</fullName>
    </submittedName>
</protein>
<proteinExistence type="predicted"/>
<dbReference type="Proteomes" id="UP000507470">
    <property type="component" value="Unassembled WGS sequence"/>
</dbReference>
<organism evidence="2 3">
    <name type="scientific">Mytilus coruscus</name>
    <name type="common">Sea mussel</name>
    <dbReference type="NCBI Taxonomy" id="42192"/>
    <lineage>
        <taxon>Eukaryota</taxon>
        <taxon>Metazoa</taxon>
        <taxon>Spiralia</taxon>
        <taxon>Lophotrochozoa</taxon>
        <taxon>Mollusca</taxon>
        <taxon>Bivalvia</taxon>
        <taxon>Autobranchia</taxon>
        <taxon>Pteriomorphia</taxon>
        <taxon>Mytilida</taxon>
        <taxon>Mytiloidea</taxon>
        <taxon>Mytilidae</taxon>
        <taxon>Mytilinae</taxon>
        <taxon>Mytilus</taxon>
    </lineage>
</organism>
<evidence type="ECO:0000313" key="2">
    <source>
        <dbReference type="EMBL" id="CAC5370532.1"/>
    </source>
</evidence>
<dbReference type="OrthoDB" id="6112404at2759"/>
<feature type="region of interest" description="Disordered" evidence="1">
    <location>
        <begin position="1"/>
        <end position="48"/>
    </location>
</feature>
<evidence type="ECO:0000256" key="1">
    <source>
        <dbReference type="SAM" id="MobiDB-lite"/>
    </source>
</evidence>
<dbReference type="EMBL" id="CACVKT020001715">
    <property type="protein sequence ID" value="CAC5370532.1"/>
    <property type="molecule type" value="Genomic_DNA"/>
</dbReference>
<keyword evidence="3" id="KW-1185">Reference proteome</keyword>
<accession>A0A6J8AQV6</accession>
<evidence type="ECO:0000313" key="3">
    <source>
        <dbReference type="Proteomes" id="UP000507470"/>
    </source>
</evidence>